<name>A0A542Z7B4_9ACTN</name>
<dbReference type="PROSITE" id="PS50206">
    <property type="entry name" value="RHODANESE_3"/>
    <property type="match status" value="1"/>
</dbReference>
<evidence type="ECO:0000313" key="2">
    <source>
        <dbReference type="EMBL" id="TQL56236.1"/>
    </source>
</evidence>
<reference evidence="2 3" key="1">
    <citation type="submission" date="2019-06" db="EMBL/GenBank/DDBJ databases">
        <title>Sequencing the genomes of 1000 actinobacteria strains.</title>
        <authorList>
            <person name="Klenk H.-P."/>
        </authorList>
    </citation>
    <scope>NUCLEOTIDE SEQUENCE [LARGE SCALE GENOMIC DNA]</scope>
    <source>
        <strain evidence="2 3">DSM 8251</strain>
    </source>
</reference>
<accession>A0A542Z7B4</accession>
<gene>
    <name evidence="2" type="ORF">FB460_2621</name>
</gene>
<dbReference type="RefSeq" id="WP_142094628.1">
    <property type="nucleotide sequence ID" value="NZ_BAAAMD010000002.1"/>
</dbReference>
<dbReference type="GO" id="GO:0016740">
    <property type="term" value="F:transferase activity"/>
    <property type="evidence" value="ECO:0007669"/>
    <property type="project" value="UniProtKB-KW"/>
</dbReference>
<dbReference type="OrthoDB" id="9800872at2"/>
<keyword evidence="2" id="KW-0808">Transferase</keyword>
<organism evidence="2 3">
    <name type="scientific">Propioniferax innocua</name>
    <dbReference type="NCBI Taxonomy" id="1753"/>
    <lineage>
        <taxon>Bacteria</taxon>
        <taxon>Bacillati</taxon>
        <taxon>Actinomycetota</taxon>
        <taxon>Actinomycetes</taxon>
        <taxon>Propionibacteriales</taxon>
        <taxon>Propionibacteriaceae</taxon>
        <taxon>Propioniferax</taxon>
    </lineage>
</organism>
<evidence type="ECO:0000313" key="3">
    <source>
        <dbReference type="Proteomes" id="UP000316196"/>
    </source>
</evidence>
<dbReference type="Gene3D" id="3.40.250.10">
    <property type="entry name" value="Rhodanese-like domain"/>
    <property type="match status" value="1"/>
</dbReference>
<sequence>MNEISVTELADDAVLLDVREPDEFAAGHAENAVHVPLGMVPARVADLPSVDGPLPVICRSGGRSAHAAMWLESNGIAAVNVAGGMQDWQAKGKAMVSDGDTPTVL</sequence>
<dbReference type="InterPro" id="IPR001763">
    <property type="entry name" value="Rhodanese-like_dom"/>
</dbReference>
<dbReference type="SUPFAM" id="SSF52821">
    <property type="entry name" value="Rhodanese/Cell cycle control phosphatase"/>
    <property type="match status" value="1"/>
</dbReference>
<feature type="domain" description="Rhodanese" evidence="1">
    <location>
        <begin position="9"/>
        <end position="97"/>
    </location>
</feature>
<evidence type="ECO:0000259" key="1">
    <source>
        <dbReference type="PROSITE" id="PS50206"/>
    </source>
</evidence>
<dbReference type="InterPro" id="IPR050229">
    <property type="entry name" value="GlpE_sulfurtransferase"/>
</dbReference>
<keyword evidence="3" id="KW-1185">Reference proteome</keyword>
<proteinExistence type="predicted"/>
<dbReference type="InterPro" id="IPR036873">
    <property type="entry name" value="Rhodanese-like_dom_sf"/>
</dbReference>
<dbReference type="Pfam" id="PF00581">
    <property type="entry name" value="Rhodanese"/>
    <property type="match status" value="1"/>
</dbReference>
<dbReference type="EMBL" id="VFOR01000006">
    <property type="protein sequence ID" value="TQL56236.1"/>
    <property type="molecule type" value="Genomic_DNA"/>
</dbReference>
<dbReference type="SMART" id="SM00450">
    <property type="entry name" value="RHOD"/>
    <property type="match status" value="1"/>
</dbReference>
<dbReference type="Proteomes" id="UP000316196">
    <property type="component" value="Unassembled WGS sequence"/>
</dbReference>
<dbReference type="PANTHER" id="PTHR43031:SF1">
    <property type="entry name" value="PYRIDINE NUCLEOTIDE-DISULPHIDE OXIDOREDUCTASE"/>
    <property type="match status" value="1"/>
</dbReference>
<dbReference type="CDD" id="cd00158">
    <property type="entry name" value="RHOD"/>
    <property type="match status" value="1"/>
</dbReference>
<comment type="caution">
    <text evidence="2">The sequence shown here is derived from an EMBL/GenBank/DDBJ whole genome shotgun (WGS) entry which is preliminary data.</text>
</comment>
<dbReference type="AlphaFoldDB" id="A0A542Z7B4"/>
<protein>
    <submittedName>
        <fullName evidence="2">Rhodanese-related sulfurtransferase</fullName>
    </submittedName>
</protein>
<dbReference type="PANTHER" id="PTHR43031">
    <property type="entry name" value="FAD-DEPENDENT OXIDOREDUCTASE"/>
    <property type="match status" value="1"/>
</dbReference>